<dbReference type="Gene3D" id="1.10.10.10">
    <property type="entry name" value="Winged helix-like DNA-binding domain superfamily/Winged helix DNA-binding domain"/>
    <property type="match status" value="1"/>
</dbReference>
<gene>
    <name evidence="3" type="ORF">M2280_002210</name>
</gene>
<evidence type="ECO:0000256" key="2">
    <source>
        <dbReference type="ARBA" id="ARBA00034078"/>
    </source>
</evidence>
<dbReference type="SUPFAM" id="SSF46785">
    <property type="entry name" value="Winged helix' DNA-binding domain"/>
    <property type="match status" value="1"/>
</dbReference>
<proteinExistence type="predicted"/>
<protein>
    <submittedName>
        <fullName evidence="3">Rrf2 family nitric oxide-sensitive transcriptional repressor</fullName>
    </submittedName>
</protein>
<dbReference type="PANTHER" id="PTHR33221">
    <property type="entry name" value="WINGED HELIX-TURN-HELIX TRANSCRIPTIONAL REGULATOR, RRF2 FAMILY"/>
    <property type="match status" value="1"/>
</dbReference>
<organism evidence="3 4">
    <name type="scientific">Prescottella agglutinans</name>
    <dbReference type="NCBI Taxonomy" id="1644129"/>
    <lineage>
        <taxon>Bacteria</taxon>
        <taxon>Bacillati</taxon>
        <taxon>Actinomycetota</taxon>
        <taxon>Actinomycetes</taxon>
        <taxon>Mycobacteriales</taxon>
        <taxon>Nocardiaceae</taxon>
        <taxon>Prescottella</taxon>
    </lineage>
</organism>
<dbReference type="RefSeq" id="WP_280760322.1">
    <property type="nucleotide sequence ID" value="NZ_JARXVC010000004.1"/>
</dbReference>
<comment type="cofactor">
    <cofactor evidence="2">
        <name>[2Fe-2S] cluster</name>
        <dbReference type="ChEBI" id="CHEBI:190135"/>
    </cofactor>
</comment>
<keyword evidence="4" id="KW-1185">Reference proteome</keyword>
<dbReference type="EMBL" id="JARXVC010000004">
    <property type="protein sequence ID" value="MDH6280997.1"/>
    <property type="molecule type" value="Genomic_DNA"/>
</dbReference>
<evidence type="ECO:0000313" key="4">
    <source>
        <dbReference type="Proteomes" id="UP001160334"/>
    </source>
</evidence>
<name>A0ABT6M9K5_9NOCA</name>
<evidence type="ECO:0000256" key="1">
    <source>
        <dbReference type="ARBA" id="ARBA00023125"/>
    </source>
</evidence>
<sequence>MQLTQFTDLGLRIVMRLAAGSTTGSGAAPSTRAIADQLAVSYTHATKVVARLGELGVVTTRRGRGGGLAITELGRSASLGWLTRQLEGDGEVVTCEGDKPCPLRRGCRLRYALRDAQNAFYGALDALTVRDLADDSTQDVLLTLTAPAVNEP</sequence>
<dbReference type="PROSITE" id="PS51197">
    <property type="entry name" value="HTH_RRF2_2"/>
    <property type="match status" value="1"/>
</dbReference>
<dbReference type="Proteomes" id="UP001160334">
    <property type="component" value="Unassembled WGS sequence"/>
</dbReference>
<accession>A0ABT6M9K5</accession>
<dbReference type="InterPro" id="IPR000944">
    <property type="entry name" value="Tscrpt_reg_Rrf2"/>
</dbReference>
<dbReference type="InterPro" id="IPR036390">
    <property type="entry name" value="WH_DNA-bd_sf"/>
</dbReference>
<reference evidence="3 4" key="1">
    <citation type="submission" date="2023-04" db="EMBL/GenBank/DDBJ databases">
        <title>Forest soil microbial communities from Buena Vista Peninsula, Colon Province, Panama.</title>
        <authorList>
            <person name="Bouskill N."/>
        </authorList>
    </citation>
    <scope>NUCLEOTIDE SEQUENCE [LARGE SCALE GENOMIC DNA]</scope>
    <source>
        <strain evidence="3 4">CFH S0262</strain>
    </source>
</reference>
<keyword evidence="1" id="KW-0238">DNA-binding</keyword>
<dbReference type="PANTHER" id="PTHR33221:SF4">
    <property type="entry name" value="HTH-TYPE TRANSCRIPTIONAL REPRESSOR NSRR"/>
    <property type="match status" value="1"/>
</dbReference>
<dbReference type="InterPro" id="IPR036388">
    <property type="entry name" value="WH-like_DNA-bd_sf"/>
</dbReference>
<evidence type="ECO:0000313" key="3">
    <source>
        <dbReference type="EMBL" id="MDH6280997.1"/>
    </source>
</evidence>
<dbReference type="Pfam" id="PF02082">
    <property type="entry name" value="Rrf2"/>
    <property type="match status" value="1"/>
</dbReference>
<comment type="caution">
    <text evidence="3">The sequence shown here is derived from an EMBL/GenBank/DDBJ whole genome shotgun (WGS) entry which is preliminary data.</text>
</comment>